<name>F6G5E7_RALS8</name>
<accession>F6G5E7</accession>
<feature type="region of interest" description="Disordered" evidence="1">
    <location>
        <begin position="1"/>
        <end position="30"/>
    </location>
</feature>
<dbReference type="PATRIC" id="fig|1031711.3.peg.2887"/>
<sequence length="38" mass="4404">MQMDDGMARLLHRSSKSPGRAPPTRYHAGLTFCMRDRR</sequence>
<reference evidence="2 3" key="1">
    <citation type="journal article" date="2011" name="J. Bacteriol.">
        <title>Complete genome sequence of the plant pathogen Ralstonia solanacearum strain Po82.</title>
        <authorList>
            <person name="Xu J."/>
            <person name="Zheng H.J."/>
            <person name="Liu L."/>
            <person name="Pan Z.C."/>
            <person name="Prior P."/>
            <person name="Tang B."/>
            <person name="Xu J.S."/>
            <person name="Zhang H."/>
            <person name="Tian Q."/>
            <person name="Zhang L.Q."/>
            <person name="Feng J."/>
        </authorList>
    </citation>
    <scope>NUCLEOTIDE SEQUENCE [LARGE SCALE GENOMIC DNA]</scope>
    <source>
        <strain evidence="2 3">Po82</strain>
    </source>
</reference>
<dbReference type="Proteomes" id="UP000007953">
    <property type="component" value="Chromosome"/>
</dbReference>
<organism evidence="2 3">
    <name type="scientific">Ralstonia solanacearum (strain Po82)</name>
    <dbReference type="NCBI Taxonomy" id="1031711"/>
    <lineage>
        <taxon>Bacteria</taxon>
        <taxon>Pseudomonadati</taxon>
        <taxon>Pseudomonadota</taxon>
        <taxon>Betaproteobacteria</taxon>
        <taxon>Burkholderiales</taxon>
        <taxon>Burkholderiaceae</taxon>
        <taxon>Ralstonia</taxon>
        <taxon>Ralstonia solanacearum species complex</taxon>
    </lineage>
</organism>
<dbReference type="AlphaFoldDB" id="F6G5E7"/>
<dbReference type="EMBL" id="CP002819">
    <property type="protein sequence ID" value="AEG70248.1"/>
    <property type="molecule type" value="Genomic_DNA"/>
</dbReference>
<dbReference type="HOGENOM" id="CLU_3332005_0_0_4"/>
<evidence type="ECO:0000313" key="3">
    <source>
        <dbReference type="Proteomes" id="UP000007953"/>
    </source>
</evidence>
<protein>
    <submittedName>
        <fullName evidence="2">Uncharacterized protein</fullName>
    </submittedName>
</protein>
<proteinExistence type="predicted"/>
<gene>
    <name evidence="2" type="ordered locus">RSPO_c02956</name>
</gene>
<dbReference type="KEGG" id="rsn:RSPO_c02956"/>
<evidence type="ECO:0000256" key="1">
    <source>
        <dbReference type="SAM" id="MobiDB-lite"/>
    </source>
</evidence>
<evidence type="ECO:0000313" key="2">
    <source>
        <dbReference type="EMBL" id="AEG70248.1"/>
    </source>
</evidence>